<evidence type="ECO:0000256" key="5">
    <source>
        <dbReference type="ARBA" id="ARBA00022692"/>
    </source>
</evidence>
<evidence type="ECO:0000313" key="18">
    <source>
        <dbReference type="Proteomes" id="UP001443914"/>
    </source>
</evidence>
<feature type="transmembrane region" description="Helical" evidence="15">
    <location>
        <begin position="135"/>
        <end position="156"/>
    </location>
</feature>
<dbReference type="GO" id="GO:0005789">
    <property type="term" value="C:endoplasmic reticulum membrane"/>
    <property type="evidence" value="ECO:0007669"/>
    <property type="project" value="UniProtKB-SubCell"/>
</dbReference>
<keyword evidence="14" id="KW-0275">Fatty acid biosynthesis</keyword>
<keyword evidence="5 15" id="KW-0812">Transmembrane</keyword>
<evidence type="ECO:0000256" key="11">
    <source>
        <dbReference type="ARBA" id="ARBA00023002"/>
    </source>
</evidence>
<evidence type="ECO:0000256" key="15">
    <source>
        <dbReference type="SAM" id="Phobius"/>
    </source>
</evidence>
<comment type="subcellular location">
    <subcellularLocation>
        <location evidence="2">Endoplasmic reticulum membrane</location>
        <topology evidence="2">Multi-pass membrane protein</topology>
    </subcellularLocation>
</comment>
<evidence type="ECO:0000256" key="8">
    <source>
        <dbReference type="ARBA" id="ARBA00022832"/>
    </source>
</evidence>
<dbReference type="InterPro" id="IPR014430">
    <property type="entry name" value="Scs7"/>
</dbReference>
<feature type="transmembrane region" description="Helical" evidence="15">
    <location>
        <begin position="54"/>
        <end position="73"/>
    </location>
</feature>
<dbReference type="GO" id="GO:0080132">
    <property type="term" value="F:fatty acid 2-hydroxylase activity"/>
    <property type="evidence" value="ECO:0007669"/>
    <property type="project" value="InterPro"/>
</dbReference>
<evidence type="ECO:0000256" key="1">
    <source>
        <dbReference type="ARBA" id="ARBA00001947"/>
    </source>
</evidence>
<dbReference type="EMBL" id="JBDFQZ010000008">
    <property type="protein sequence ID" value="KAK9696977.1"/>
    <property type="molecule type" value="Genomic_DNA"/>
</dbReference>
<dbReference type="AlphaFoldDB" id="A0AAW1J1F9"/>
<keyword evidence="7" id="KW-0256">Endoplasmic reticulum</keyword>
<evidence type="ECO:0000256" key="7">
    <source>
        <dbReference type="ARBA" id="ARBA00022824"/>
    </source>
</evidence>
<comment type="similarity">
    <text evidence="3">Belongs to the sterol desaturase family.</text>
</comment>
<name>A0AAW1J1F9_SAPOF</name>
<keyword evidence="6" id="KW-0479">Metal-binding</keyword>
<dbReference type="InterPro" id="IPR006694">
    <property type="entry name" value="Fatty_acid_hydroxylase"/>
</dbReference>
<evidence type="ECO:0000256" key="10">
    <source>
        <dbReference type="ARBA" id="ARBA00022989"/>
    </source>
</evidence>
<comment type="cofactor">
    <cofactor evidence="1">
        <name>Zn(2+)</name>
        <dbReference type="ChEBI" id="CHEBI:29105"/>
    </cofactor>
</comment>
<gene>
    <name evidence="17" type="ORF">RND81_08G007600</name>
</gene>
<keyword evidence="4" id="KW-0444">Lipid biosynthesis</keyword>
<evidence type="ECO:0000259" key="16">
    <source>
        <dbReference type="Pfam" id="PF04116"/>
    </source>
</evidence>
<keyword evidence="8" id="KW-0276">Fatty acid metabolism</keyword>
<evidence type="ECO:0000256" key="6">
    <source>
        <dbReference type="ARBA" id="ARBA00022723"/>
    </source>
</evidence>
<keyword evidence="9" id="KW-0862">Zinc</keyword>
<keyword evidence="11" id="KW-0560">Oxidoreductase</keyword>
<evidence type="ECO:0000313" key="17">
    <source>
        <dbReference type="EMBL" id="KAK9696977.1"/>
    </source>
</evidence>
<evidence type="ECO:0000256" key="9">
    <source>
        <dbReference type="ARBA" id="ARBA00022833"/>
    </source>
</evidence>
<protein>
    <recommendedName>
        <fullName evidence="16">Fatty acid hydroxylase domain-containing protein</fullName>
    </recommendedName>
</protein>
<keyword evidence="12" id="KW-0443">Lipid metabolism</keyword>
<feature type="domain" description="Fatty acid hydroxylase" evidence="16">
    <location>
        <begin position="87"/>
        <end position="225"/>
    </location>
</feature>
<evidence type="ECO:0000256" key="14">
    <source>
        <dbReference type="ARBA" id="ARBA00023160"/>
    </source>
</evidence>
<dbReference type="GO" id="GO:0006633">
    <property type="term" value="P:fatty acid biosynthetic process"/>
    <property type="evidence" value="ECO:0007669"/>
    <property type="project" value="UniProtKB-KW"/>
</dbReference>
<evidence type="ECO:0000256" key="13">
    <source>
        <dbReference type="ARBA" id="ARBA00023136"/>
    </source>
</evidence>
<feature type="transmembrane region" description="Helical" evidence="15">
    <location>
        <begin position="162"/>
        <end position="183"/>
    </location>
</feature>
<reference evidence="17" key="1">
    <citation type="submission" date="2024-03" db="EMBL/GenBank/DDBJ databases">
        <title>WGS assembly of Saponaria officinalis var. Norfolk2.</title>
        <authorList>
            <person name="Jenkins J."/>
            <person name="Shu S."/>
            <person name="Grimwood J."/>
            <person name="Barry K."/>
            <person name="Goodstein D."/>
            <person name="Schmutz J."/>
            <person name="Leebens-Mack J."/>
            <person name="Osbourn A."/>
        </authorList>
    </citation>
    <scope>NUCLEOTIDE SEQUENCE [LARGE SCALE GENOMIC DNA]</scope>
    <source>
        <strain evidence="17">JIC</strain>
    </source>
</reference>
<evidence type="ECO:0000256" key="4">
    <source>
        <dbReference type="ARBA" id="ARBA00022516"/>
    </source>
</evidence>
<evidence type="ECO:0000256" key="3">
    <source>
        <dbReference type="ARBA" id="ARBA00009324"/>
    </source>
</evidence>
<proteinExistence type="inferred from homology"/>
<accession>A0AAW1J1F9</accession>
<comment type="caution">
    <text evidence="17">The sequence shown here is derived from an EMBL/GenBank/DDBJ whole genome shotgun (WGS) entry which is preliminary data.</text>
</comment>
<dbReference type="PANTHER" id="PTHR12863">
    <property type="entry name" value="FATTY ACID HYDROXYLASE"/>
    <property type="match status" value="1"/>
</dbReference>
<organism evidence="17 18">
    <name type="scientific">Saponaria officinalis</name>
    <name type="common">Common soapwort</name>
    <name type="synonym">Lychnis saponaria</name>
    <dbReference type="NCBI Taxonomy" id="3572"/>
    <lineage>
        <taxon>Eukaryota</taxon>
        <taxon>Viridiplantae</taxon>
        <taxon>Streptophyta</taxon>
        <taxon>Embryophyta</taxon>
        <taxon>Tracheophyta</taxon>
        <taxon>Spermatophyta</taxon>
        <taxon>Magnoliopsida</taxon>
        <taxon>eudicotyledons</taxon>
        <taxon>Gunneridae</taxon>
        <taxon>Pentapetalae</taxon>
        <taxon>Caryophyllales</taxon>
        <taxon>Caryophyllaceae</taxon>
        <taxon>Caryophylleae</taxon>
        <taxon>Saponaria</taxon>
    </lineage>
</organism>
<keyword evidence="18" id="KW-1185">Reference proteome</keyword>
<dbReference type="Proteomes" id="UP001443914">
    <property type="component" value="Unassembled WGS sequence"/>
</dbReference>
<dbReference type="Pfam" id="PF04116">
    <property type="entry name" value="FA_hydroxylase"/>
    <property type="match status" value="1"/>
</dbReference>
<keyword evidence="13 15" id="KW-0472">Membrane</keyword>
<evidence type="ECO:0000256" key="12">
    <source>
        <dbReference type="ARBA" id="ARBA00023098"/>
    </source>
</evidence>
<sequence length="236" mass="27316">MVAKYTVDLNKPLVFQVGHLGDAYDEWVHQPIVSKEGPRFFASDYIEMLTRTRWWVIPMVWLPVICSLVYLSIQRDLAPVQAATYVLSGIFVWTLMEYSLHRFLFHMKTESYWSNTLHYLLHGCHHKHPMDSLRLVFPPVATAILCVPFWCFFRLLSPPNVTPALFGGVLLGYVMYDITHYYLHHGQPFTGVSRKLKSYHLNHHFRLQTKGFGITSSFWDIVFGTKPPPKAATKTG</sequence>
<dbReference type="GO" id="GO:0005506">
    <property type="term" value="F:iron ion binding"/>
    <property type="evidence" value="ECO:0007669"/>
    <property type="project" value="InterPro"/>
</dbReference>
<dbReference type="PANTHER" id="PTHR12863:SF1">
    <property type="entry name" value="FATTY ACID 2-HYDROXYLASE"/>
    <property type="match status" value="1"/>
</dbReference>
<evidence type="ECO:0000256" key="2">
    <source>
        <dbReference type="ARBA" id="ARBA00004477"/>
    </source>
</evidence>
<feature type="transmembrane region" description="Helical" evidence="15">
    <location>
        <begin position="79"/>
        <end position="98"/>
    </location>
</feature>
<keyword evidence="10 15" id="KW-1133">Transmembrane helix</keyword>